<dbReference type="Gene3D" id="2.130.10.10">
    <property type="entry name" value="YVTN repeat-like/Quinoprotein amine dehydrogenase"/>
    <property type="match status" value="1"/>
</dbReference>
<reference evidence="1 2" key="1">
    <citation type="submission" date="2023-03" db="EMBL/GenBank/DDBJ databases">
        <title>Draft genome sequence of Streptomyces sp. K1PA1 isolated from peat swamp forest in Thailand.</title>
        <authorList>
            <person name="Klaysubun C."/>
            <person name="Duangmal K."/>
        </authorList>
    </citation>
    <scope>NUCLEOTIDE SEQUENCE [LARGE SCALE GENOMIC DNA]</scope>
    <source>
        <strain evidence="1 2">K1PA1</strain>
    </source>
</reference>
<sequence length="306" mass="32800">MYLSSGRSAPHRLGGLSGRVVTLAFDPDGRWLAAVSAGSELAVMDTAHPSAPVVRRAVRTVTSLGAGLIKPDRLAIDRGGRLVAAQTDSIGVYDVRGSSGPRWLAGTYDCSGARDLAFAGGELIAAFDSCASIWNAGTLRMERQVYFPRTGNALVGHDRILYGSFSHVLLLDHRRTSPLPSADAAPGQPHPVLSGVIADKTVSTRRSPIQPVADDGRVAAVLQDARLLFWDLAAHRIRALLPLAFPATCPSETKPRPPAVCAASFSPNHRTLLVSGYCPPPNMDGSSEEGRRHATYRFWKVDYPSW</sequence>
<evidence type="ECO:0000313" key="1">
    <source>
        <dbReference type="EMBL" id="MDF3300203.1"/>
    </source>
</evidence>
<protein>
    <submittedName>
        <fullName evidence="1">Uncharacterized protein</fullName>
    </submittedName>
</protein>
<name>A0ABT6A6E4_9ACTN</name>
<dbReference type="InterPro" id="IPR001680">
    <property type="entry name" value="WD40_rpt"/>
</dbReference>
<accession>A0ABT6A6E4</accession>
<dbReference type="SUPFAM" id="SSF50952">
    <property type="entry name" value="Soluble quinoprotein glucose dehydrogenase"/>
    <property type="match status" value="1"/>
</dbReference>
<dbReference type="EMBL" id="JARJBB010000007">
    <property type="protein sequence ID" value="MDF3300203.1"/>
    <property type="molecule type" value="Genomic_DNA"/>
</dbReference>
<keyword evidence="2" id="KW-1185">Reference proteome</keyword>
<gene>
    <name evidence="1" type="ORF">P3H78_16575</name>
</gene>
<dbReference type="InterPro" id="IPR015943">
    <property type="entry name" value="WD40/YVTN_repeat-like_dom_sf"/>
</dbReference>
<evidence type="ECO:0000313" key="2">
    <source>
        <dbReference type="Proteomes" id="UP001221150"/>
    </source>
</evidence>
<proteinExistence type="predicted"/>
<comment type="caution">
    <text evidence="1">The sequence shown here is derived from an EMBL/GenBank/DDBJ whole genome shotgun (WGS) entry which is preliminary data.</text>
</comment>
<dbReference type="InterPro" id="IPR011041">
    <property type="entry name" value="Quinoprot_gluc/sorb_DH_b-prop"/>
</dbReference>
<dbReference type="RefSeq" id="WP_276109755.1">
    <property type="nucleotide sequence ID" value="NZ_JARJBB010000007.1"/>
</dbReference>
<organism evidence="1 2">
    <name type="scientific">Streptomyces tropicalis</name>
    <dbReference type="NCBI Taxonomy" id="3034234"/>
    <lineage>
        <taxon>Bacteria</taxon>
        <taxon>Bacillati</taxon>
        <taxon>Actinomycetota</taxon>
        <taxon>Actinomycetes</taxon>
        <taxon>Kitasatosporales</taxon>
        <taxon>Streptomycetaceae</taxon>
        <taxon>Streptomyces</taxon>
    </lineage>
</organism>
<dbReference type="Proteomes" id="UP001221150">
    <property type="component" value="Unassembled WGS sequence"/>
</dbReference>
<dbReference type="Pfam" id="PF00400">
    <property type="entry name" value="WD40"/>
    <property type="match status" value="1"/>
</dbReference>